<organism evidence="5 6">
    <name type="scientific">Microbacterium koreense</name>
    <dbReference type="NCBI Taxonomy" id="323761"/>
    <lineage>
        <taxon>Bacteria</taxon>
        <taxon>Bacillati</taxon>
        <taxon>Actinomycetota</taxon>
        <taxon>Actinomycetes</taxon>
        <taxon>Micrococcales</taxon>
        <taxon>Microbacteriaceae</taxon>
        <taxon>Microbacterium</taxon>
    </lineage>
</organism>
<evidence type="ECO:0000313" key="5">
    <source>
        <dbReference type="EMBL" id="MFD0780442.1"/>
    </source>
</evidence>
<dbReference type="Gene3D" id="3.30.360.10">
    <property type="entry name" value="Dihydrodipicolinate Reductase, domain 2"/>
    <property type="match status" value="1"/>
</dbReference>
<dbReference type="InterPro" id="IPR036291">
    <property type="entry name" value="NAD(P)-bd_dom_sf"/>
</dbReference>
<dbReference type="InterPro" id="IPR050463">
    <property type="entry name" value="Gfo/Idh/MocA_oxidrdct_glycsds"/>
</dbReference>
<evidence type="ECO:0000259" key="3">
    <source>
        <dbReference type="Pfam" id="PF01408"/>
    </source>
</evidence>
<reference evidence="6" key="1">
    <citation type="journal article" date="2019" name="Int. J. Syst. Evol. Microbiol.">
        <title>The Global Catalogue of Microorganisms (GCM) 10K type strain sequencing project: providing services to taxonomists for standard genome sequencing and annotation.</title>
        <authorList>
            <consortium name="The Broad Institute Genomics Platform"/>
            <consortium name="The Broad Institute Genome Sequencing Center for Infectious Disease"/>
            <person name="Wu L."/>
            <person name="Ma J."/>
        </authorList>
    </citation>
    <scope>NUCLEOTIDE SEQUENCE [LARGE SCALE GENOMIC DNA]</scope>
    <source>
        <strain evidence="6">CCUG 50754</strain>
    </source>
</reference>
<dbReference type="SUPFAM" id="SSF51735">
    <property type="entry name" value="NAD(P)-binding Rossmann-fold domains"/>
    <property type="match status" value="1"/>
</dbReference>
<feature type="domain" description="Gfo/Idh/MocA-like oxidoreductase N-terminal" evidence="3">
    <location>
        <begin position="5"/>
        <end position="118"/>
    </location>
</feature>
<feature type="domain" description="GFO/IDH/MocA-like oxidoreductase" evidence="4">
    <location>
        <begin position="130"/>
        <end position="264"/>
    </location>
</feature>
<dbReference type="EMBL" id="JBHTIM010000001">
    <property type="protein sequence ID" value="MFD0780442.1"/>
    <property type="molecule type" value="Genomic_DNA"/>
</dbReference>
<proteinExistence type="predicted"/>
<dbReference type="Proteomes" id="UP001597042">
    <property type="component" value="Unassembled WGS sequence"/>
</dbReference>
<name>A0ABW2ZP84_9MICO</name>
<evidence type="ECO:0000313" key="6">
    <source>
        <dbReference type="Proteomes" id="UP001597042"/>
    </source>
</evidence>
<keyword evidence="1" id="KW-0560">Oxidoreductase</keyword>
<dbReference type="PANTHER" id="PTHR43818:SF11">
    <property type="entry name" value="BCDNA.GH03377"/>
    <property type="match status" value="1"/>
</dbReference>
<accession>A0ABW2ZP84</accession>
<evidence type="ECO:0000256" key="1">
    <source>
        <dbReference type="ARBA" id="ARBA00023002"/>
    </source>
</evidence>
<keyword evidence="6" id="KW-1185">Reference proteome</keyword>
<dbReference type="Gene3D" id="3.40.50.720">
    <property type="entry name" value="NAD(P)-binding Rossmann-like Domain"/>
    <property type="match status" value="1"/>
</dbReference>
<evidence type="ECO:0000259" key="4">
    <source>
        <dbReference type="Pfam" id="PF22725"/>
    </source>
</evidence>
<gene>
    <name evidence="5" type="ORF">ACFQZV_03900</name>
</gene>
<dbReference type="SUPFAM" id="SSF55347">
    <property type="entry name" value="Glyceraldehyde-3-phosphate dehydrogenase-like, C-terminal domain"/>
    <property type="match status" value="1"/>
</dbReference>
<dbReference type="InterPro" id="IPR055170">
    <property type="entry name" value="GFO_IDH_MocA-like_dom"/>
</dbReference>
<keyword evidence="2" id="KW-0520">NAD</keyword>
<dbReference type="Pfam" id="PF01408">
    <property type="entry name" value="GFO_IDH_MocA"/>
    <property type="match status" value="1"/>
</dbReference>
<dbReference type="InterPro" id="IPR000683">
    <property type="entry name" value="Gfo/Idh/MocA-like_OxRdtase_N"/>
</dbReference>
<evidence type="ECO:0000256" key="2">
    <source>
        <dbReference type="ARBA" id="ARBA00023027"/>
    </source>
</evidence>
<sequence length="364" mass="37981">MGESMKVGIIGLGKISGQYLATLSSRDDVEIVAVADLDAVRAEEVAARTGATALSVDGLIAADGIDAVLNLTVPEAHADICARAIAAGKHVFVEKPLALTVADGAELVRSAEAAGVLLGCAPDTVLGSGVQSARAAIDRGDIGTPVAASAVWAAPGHELWHPSPAFYYQSGAGPLFDMGPYYLTALVSILGPVARVFGHTSRSERERMVATGPHAGRAVPVGVDTHVTAVLEHASGVVSTVTMSFEVWATRMAGIEVYGTSGTVAVPDPNRFFDAVEIFTAESGEWASLDHCAGHREGGRGLGLIDMGEALREGREHRVSGELALHVLEIMESILEAGRGRRVVELTTTTRRPDPIPHLPPPRT</sequence>
<dbReference type="PANTHER" id="PTHR43818">
    <property type="entry name" value="BCDNA.GH03377"/>
    <property type="match status" value="1"/>
</dbReference>
<protein>
    <submittedName>
        <fullName evidence="5">Gfo/Idh/MocA family protein</fullName>
    </submittedName>
</protein>
<dbReference type="Pfam" id="PF22725">
    <property type="entry name" value="GFO_IDH_MocA_C3"/>
    <property type="match status" value="1"/>
</dbReference>
<comment type="caution">
    <text evidence="5">The sequence shown here is derived from an EMBL/GenBank/DDBJ whole genome shotgun (WGS) entry which is preliminary data.</text>
</comment>
<dbReference type="RefSeq" id="WP_378750661.1">
    <property type="nucleotide sequence ID" value="NZ_JBHSSV010000003.1"/>
</dbReference>